<evidence type="ECO:0000313" key="1">
    <source>
        <dbReference type="EMBL" id="CEK93507.1"/>
    </source>
</evidence>
<gene>
    <name evidence="1" type="primary">ORF195702</name>
</gene>
<dbReference type="EMBL" id="HACG01046642">
    <property type="protein sequence ID" value="CEK93507.1"/>
    <property type="molecule type" value="Transcribed_RNA"/>
</dbReference>
<accession>A0A0B7BKU4</accession>
<dbReference type="AlphaFoldDB" id="A0A0B7BKU4"/>
<reference evidence="1" key="1">
    <citation type="submission" date="2014-12" db="EMBL/GenBank/DDBJ databases">
        <title>Insight into the proteome of Arion vulgaris.</title>
        <authorList>
            <person name="Aradska J."/>
            <person name="Bulat T."/>
            <person name="Smidak R."/>
            <person name="Sarate P."/>
            <person name="Gangsoo J."/>
            <person name="Sialana F."/>
            <person name="Bilban M."/>
            <person name="Lubec G."/>
        </authorList>
    </citation>
    <scope>NUCLEOTIDE SEQUENCE</scope>
    <source>
        <tissue evidence="1">Skin</tissue>
    </source>
</reference>
<name>A0A0B7BKU4_9EUPU</name>
<organism evidence="1">
    <name type="scientific">Arion vulgaris</name>
    <dbReference type="NCBI Taxonomy" id="1028688"/>
    <lineage>
        <taxon>Eukaryota</taxon>
        <taxon>Metazoa</taxon>
        <taxon>Spiralia</taxon>
        <taxon>Lophotrochozoa</taxon>
        <taxon>Mollusca</taxon>
        <taxon>Gastropoda</taxon>
        <taxon>Heterobranchia</taxon>
        <taxon>Euthyneura</taxon>
        <taxon>Panpulmonata</taxon>
        <taxon>Eupulmonata</taxon>
        <taxon>Stylommatophora</taxon>
        <taxon>Helicina</taxon>
        <taxon>Arionoidea</taxon>
        <taxon>Arionidae</taxon>
        <taxon>Arion</taxon>
    </lineage>
</organism>
<sequence>VQMIVFSYVYILYNCLLHTHIQMSLHILSFVHINTSLYTSNSPPSIQLVCEISYVCSDQELLIQCPEDQTSDVHGD</sequence>
<protein>
    <submittedName>
        <fullName evidence="1">Uncharacterized protein</fullName>
    </submittedName>
</protein>
<proteinExistence type="predicted"/>
<feature type="non-terminal residue" evidence="1">
    <location>
        <position position="1"/>
    </location>
</feature>